<dbReference type="KEGG" id="pma:Pro_1273"/>
<dbReference type="RefSeq" id="WP_011125424.1">
    <property type="nucleotide sequence ID" value="NC_005042.1"/>
</dbReference>
<proteinExistence type="predicted"/>
<organism evidence="1 2">
    <name type="scientific">Prochlorococcus marinus (strain SARG / CCMP1375 / SS120)</name>
    <dbReference type="NCBI Taxonomy" id="167539"/>
    <lineage>
        <taxon>Bacteria</taxon>
        <taxon>Bacillati</taxon>
        <taxon>Cyanobacteriota</taxon>
        <taxon>Cyanophyceae</taxon>
        <taxon>Synechococcales</taxon>
        <taxon>Prochlorococcaceae</taxon>
        <taxon>Prochlorococcus</taxon>
    </lineage>
</organism>
<dbReference type="OrthoDB" id="1495454at2"/>
<name>Q7VB27_PROMA</name>
<protein>
    <submittedName>
        <fullName evidence="1">Uncharacterized protein</fullName>
    </submittedName>
</protein>
<reference evidence="1 2" key="1">
    <citation type="journal article" date="2003" name="Proc. Natl. Acad. Sci. U.S.A.">
        <title>Genome sequence of the cyanobacterium Prochlorococcus marinus SS120, a nearly minimal oxyphototrophic genome.</title>
        <authorList>
            <person name="Dufresne A."/>
            <person name="Salanoubat M."/>
            <person name="Partensky F."/>
            <person name="Artiguenave F."/>
            <person name="Axmann I.M."/>
            <person name="Barbe V."/>
            <person name="Duprat S."/>
            <person name="Galperin M.Y."/>
            <person name="Koonin E.V."/>
            <person name="Le Gall F."/>
            <person name="Makarova K.S."/>
            <person name="Ostrowski M."/>
            <person name="Oztas S."/>
            <person name="Robert C."/>
            <person name="Rogozin I.B."/>
            <person name="Scanlan D.J."/>
            <person name="Tandeau de Marsac N."/>
            <person name="Weissenbach J."/>
            <person name="Wincker P."/>
            <person name="Wolf Y.I."/>
            <person name="Hess W.R."/>
        </authorList>
    </citation>
    <scope>NUCLEOTIDE SEQUENCE [LARGE SCALE GENOMIC DNA]</scope>
    <source>
        <strain evidence="2">SARG / CCMP1375 / SS120</strain>
    </source>
</reference>
<evidence type="ECO:0000313" key="1">
    <source>
        <dbReference type="EMBL" id="AAQ00317.1"/>
    </source>
</evidence>
<dbReference type="HOGENOM" id="CLU_1702071_0_0_3"/>
<gene>
    <name evidence="1" type="ordered locus">Pro_1273</name>
</gene>
<dbReference type="Proteomes" id="UP000001420">
    <property type="component" value="Chromosome"/>
</dbReference>
<dbReference type="AlphaFoldDB" id="Q7VB27"/>
<sequence length="186" mass="21689">MSLSNEELLHGATITSLLQEIEKLQKDIYYKINFNGTKAAYQIIFSSPTTKNSLKIGLFLKHSRKRISPWRFTFRKKNQEEIETLVKENDYLFVLLITDQEGVAVIDYQLLKLLLDDHFDDSESISVSRKLRENYRINGSNGKLNKALPKNTFPKAIADVVNEHMEQNISKRKILLKYFKYLLDSD</sequence>
<dbReference type="EMBL" id="AE017126">
    <property type="protein sequence ID" value="AAQ00317.1"/>
    <property type="molecule type" value="Genomic_DNA"/>
</dbReference>
<evidence type="ECO:0000313" key="2">
    <source>
        <dbReference type="Proteomes" id="UP000001420"/>
    </source>
</evidence>
<dbReference type="eggNOG" id="ENOG5033M58">
    <property type="taxonomic scope" value="Bacteria"/>
</dbReference>
<accession>Q7VB27</accession>
<dbReference type="EnsemblBacteria" id="AAQ00317">
    <property type="protein sequence ID" value="AAQ00317"/>
    <property type="gene ID" value="Pro_1273"/>
</dbReference>
<dbReference type="PATRIC" id="fig|167539.5.peg.1335"/>
<keyword evidence="2" id="KW-1185">Reference proteome</keyword>